<dbReference type="EMBL" id="WTPX01000039">
    <property type="protein sequence ID" value="NNJ25512.1"/>
    <property type="molecule type" value="Genomic_DNA"/>
</dbReference>
<keyword evidence="3" id="KW-1185">Reference proteome</keyword>
<evidence type="ECO:0000313" key="3">
    <source>
        <dbReference type="Proteomes" id="UP000609651"/>
    </source>
</evidence>
<keyword evidence="1" id="KW-1133">Transmembrane helix</keyword>
<feature type="transmembrane region" description="Helical" evidence="1">
    <location>
        <begin position="29"/>
        <end position="49"/>
    </location>
</feature>
<organism evidence="2 3">
    <name type="scientific">Alienimonas chondri</name>
    <dbReference type="NCBI Taxonomy" id="2681879"/>
    <lineage>
        <taxon>Bacteria</taxon>
        <taxon>Pseudomonadati</taxon>
        <taxon>Planctomycetota</taxon>
        <taxon>Planctomycetia</taxon>
        <taxon>Planctomycetales</taxon>
        <taxon>Planctomycetaceae</taxon>
        <taxon>Alienimonas</taxon>
    </lineage>
</organism>
<accession>A0ABX1VBM5</accession>
<gene>
    <name evidence="2" type="ORF">LzC2_15830</name>
</gene>
<name>A0ABX1VBM5_9PLAN</name>
<evidence type="ECO:0000256" key="1">
    <source>
        <dbReference type="SAM" id="Phobius"/>
    </source>
</evidence>
<keyword evidence="1" id="KW-0472">Membrane</keyword>
<proteinExistence type="predicted"/>
<comment type="caution">
    <text evidence="2">The sequence shown here is derived from an EMBL/GenBank/DDBJ whole genome shotgun (WGS) entry which is preliminary data.</text>
</comment>
<dbReference type="Proteomes" id="UP000609651">
    <property type="component" value="Unassembled WGS sequence"/>
</dbReference>
<keyword evidence="1" id="KW-0812">Transmembrane</keyword>
<protein>
    <submittedName>
        <fullName evidence="2">Uncharacterized protein</fullName>
    </submittedName>
</protein>
<sequence>MEALLIIVLLAAAGAWLYGEAAGLRWLRIPAVLTLIAGAAWTGGIAGYWHQWFTLGQEYAVRLQPFREAAETRLEAGESDRVLAELRFLDGRLTYENPLTWRSLEESTARLNEPAAETQGADAPRSPE</sequence>
<evidence type="ECO:0000313" key="2">
    <source>
        <dbReference type="EMBL" id="NNJ25512.1"/>
    </source>
</evidence>
<reference evidence="2 3" key="1">
    <citation type="journal article" date="2020" name="Syst. Appl. Microbiol.">
        <title>Alienimonas chondri sp. nov., a novel planctomycete isolated from the biofilm of the red alga Chondrus crispus.</title>
        <authorList>
            <person name="Vitorino I."/>
            <person name="Albuquerque L."/>
            <person name="Wiegand S."/>
            <person name="Kallscheuer N."/>
            <person name="da Costa M.S."/>
            <person name="Lobo-da-Cunha A."/>
            <person name="Jogler C."/>
            <person name="Lage O.M."/>
        </authorList>
    </citation>
    <scope>NUCLEOTIDE SEQUENCE [LARGE SCALE GENOMIC DNA]</scope>
    <source>
        <strain evidence="2 3">LzC2</strain>
    </source>
</reference>
<dbReference type="RefSeq" id="WP_206678612.1">
    <property type="nucleotide sequence ID" value="NZ_WTPX01000039.1"/>
</dbReference>